<evidence type="ECO:0000256" key="1">
    <source>
        <dbReference type="SAM" id="Phobius"/>
    </source>
</evidence>
<name>A0A271KH46_9HYPH</name>
<accession>A0A271KH46</accession>
<keyword evidence="1" id="KW-0812">Transmembrane</keyword>
<sequence>MAFRIRYSLAESEIDDVVREGALAVLAALVAAASFMNFCLFSFQRPCHRRIKVTSVSLRELDISLRTRLMAEVAFMEGLSSKILATLARA</sequence>
<dbReference type="Proteomes" id="UP000215931">
    <property type="component" value="Unassembled WGS sequence"/>
</dbReference>
<keyword evidence="1" id="KW-0472">Membrane</keyword>
<evidence type="ECO:0000313" key="3">
    <source>
        <dbReference type="Proteomes" id="UP000215931"/>
    </source>
</evidence>
<dbReference type="AlphaFoldDB" id="A0A271KH46"/>
<reference evidence="2 3" key="1">
    <citation type="submission" date="2017-08" db="EMBL/GenBank/DDBJ databases">
        <title>Mesorhizobium wenxinae sp. nov., a novel rhizobial species isolated from root nodules of chickpea (Cicer arietinum L.).</title>
        <authorList>
            <person name="Zhang J."/>
        </authorList>
    </citation>
    <scope>NUCLEOTIDE SEQUENCE [LARGE SCALE GENOMIC DNA]</scope>
    <source>
        <strain evidence="3">WYCCWR 10019</strain>
    </source>
</reference>
<evidence type="ECO:0000313" key="2">
    <source>
        <dbReference type="EMBL" id="PAP95093.1"/>
    </source>
</evidence>
<organism evidence="2 3">
    <name type="scientific">Mesorhizobium wenxiniae</name>
    <dbReference type="NCBI Taxonomy" id="2014805"/>
    <lineage>
        <taxon>Bacteria</taxon>
        <taxon>Pseudomonadati</taxon>
        <taxon>Pseudomonadota</taxon>
        <taxon>Alphaproteobacteria</taxon>
        <taxon>Hyphomicrobiales</taxon>
        <taxon>Phyllobacteriaceae</taxon>
        <taxon>Mesorhizobium</taxon>
    </lineage>
</organism>
<feature type="transmembrane region" description="Helical" evidence="1">
    <location>
        <begin position="22"/>
        <end position="43"/>
    </location>
</feature>
<dbReference type="EMBL" id="NPKH01000020">
    <property type="protein sequence ID" value="PAP95093.1"/>
    <property type="molecule type" value="Genomic_DNA"/>
</dbReference>
<keyword evidence="1" id="KW-1133">Transmembrane helix</keyword>
<keyword evidence="3" id="KW-1185">Reference proteome</keyword>
<gene>
    <name evidence="2" type="ORF">CIT31_13500</name>
</gene>
<protein>
    <submittedName>
        <fullName evidence="2">Uncharacterized protein</fullName>
    </submittedName>
</protein>
<comment type="caution">
    <text evidence="2">The sequence shown here is derived from an EMBL/GenBank/DDBJ whole genome shotgun (WGS) entry which is preliminary data.</text>
</comment>
<proteinExistence type="predicted"/>